<evidence type="ECO:0000313" key="3">
    <source>
        <dbReference type="EMBL" id="GAO28074.1"/>
    </source>
</evidence>
<dbReference type="GO" id="GO:0005829">
    <property type="term" value="C:cytosol"/>
    <property type="evidence" value="ECO:0007669"/>
    <property type="project" value="TreeGrafter"/>
</dbReference>
<dbReference type="SMART" id="SM00855">
    <property type="entry name" value="PGAM"/>
    <property type="match status" value="1"/>
</dbReference>
<dbReference type="GO" id="GO:0004331">
    <property type="term" value="F:fructose-2,6-bisphosphate 2-phosphatase activity"/>
    <property type="evidence" value="ECO:0007669"/>
    <property type="project" value="TreeGrafter"/>
</dbReference>
<dbReference type="Pfam" id="PF00300">
    <property type="entry name" value="His_Phos_1"/>
    <property type="match status" value="1"/>
</dbReference>
<dbReference type="NCBIfam" id="TIGR03162">
    <property type="entry name" value="ribazole_cobC"/>
    <property type="match status" value="1"/>
</dbReference>
<keyword evidence="4" id="KW-1185">Reference proteome</keyword>
<keyword evidence="1" id="KW-0378">Hydrolase</keyword>
<dbReference type="InterPro" id="IPR029033">
    <property type="entry name" value="His_PPase_superfam"/>
</dbReference>
<protein>
    <recommendedName>
        <fullName evidence="2">Alpha-ribazole phosphatase</fullName>
        <ecNumber evidence="2">3.1.3.73</ecNumber>
    </recommendedName>
</protein>
<dbReference type="Proteomes" id="UP000032900">
    <property type="component" value="Unassembled WGS sequence"/>
</dbReference>
<dbReference type="GO" id="GO:0009236">
    <property type="term" value="P:cobalamin biosynthetic process"/>
    <property type="evidence" value="ECO:0007669"/>
    <property type="project" value="UniProtKB-UniRule"/>
</dbReference>
<dbReference type="AlphaFoldDB" id="A0A0E9LS46"/>
<dbReference type="Gene3D" id="3.40.50.1240">
    <property type="entry name" value="Phosphoglycerate mutase-like"/>
    <property type="match status" value="1"/>
</dbReference>
<dbReference type="EC" id="3.1.3.73" evidence="2"/>
<dbReference type="CDD" id="cd07067">
    <property type="entry name" value="HP_PGM_like"/>
    <property type="match status" value="1"/>
</dbReference>
<evidence type="ECO:0000256" key="1">
    <source>
        <dbReference type="ARBA" id="ARBA00022801"/>
    </source>
</evidence>
<gene>
    <name evidence="3" type="ORF">JCM15548_133</name>
</gene>
<evidence type="ECO:0000256" key="2">
    <source>
        <dbReference type="NCBIfam" id="TIGR03162"/>
    </source>
</evidence>
<dbReference type="RefSeq" id="WP_062121979.1">
    <property type="nucleotide sequence ID" value="NZ_BAZW01000001.1"/>
</dbReference>
<dbReference type="PANTHER" id="PTHR46517:SF1">
    <property type="entry name" value="FRUCTOSE-2,6-BISPHOSPHATASE TIGAR"/>
    <property type="match status" value="1"/>
</dbReference>
<accession>A0A0E9LS46</accession>
<proteinExistence type="predicted"/>
<dbReference type="PANTHER" id="PTHR46517">
    <property type="entry name" value="FRUCTOSE-2,6-BISPHOSPHATASE TIGAR"/>
    <property type="match status" value="1"/>
</dbReference>
<name>A0A0E9LS46_9BACT</name>
<dbReference type="InterPro" id="IPR017578">
    <property type="entry name" value="Ribazole_CobC"/>
</dbReference>
<dbReference type="STRING" id="1236989.JCM15548_133"/>
<dbReference type="InterPro" id="IPR051695">
    <property type="entry name" value="Phosphoglycerate_Mutase"/>
</dbReference>
<sequence length="178" mass="20133">MNLTLIRHIKTSAPEGLCYGQTDVALPQGYETIHVQLAEQLKNEAFHALYASPLQRCTLLANTIAGGRPVIFDERLKELNFGDWENQLWKDLEILPEAAVFFNDYVHVPPPGGESFQQMTDRIAQFMAELKTKHPRHNVLIVAHGGPIRIIHGLAEGLPIADYFKREVPYGHISQLHF</sequence>
<comment type="caution">
    <text evidence="3">The sequence shown here is derived from an EMBL/GenBank/DDBJ whole genome shotgun (WGS) entry which is preliminary data.</text>
</comment>
<evidence type="ECO:0000313" key="4">
    <source>
        <dbReference type="Proteomes" id="UP000032900"/>
    </source>
</evidence>
<dbReference type="EMBL" id="BAZW01000001">
    <property type="protein sequence ID" value="GAO28074.1"/>
    <property type="molecule type" value="Genomic_DNA"/>
</dbReference>
<dbReference type="GO" id="GO:0043755">
    <property type="term" value="F:alpha-ribazole phosphatase activity"/>
    <property type="evidence" value="ECO:0007669"/>
    <property type="project" value="UniProtKB-UniRule"/>
</dbReference>
<dbReference type="InterPro" id="IPR013078">
    <property type="entry name" value="His_Pase_superF_clade-1"/>
</dbReference>
<dbReference type="GO" id="GO:0045820">
    <property type="term" value="P:negative regulation of glycolytic process"/>
    <property type="evidence" value="ECO:0007669"/>
    <property type="project" value="TreeGrafter"/>
</dbReference>
<dbReference type="SUPFAM" id="SSF53254">
    <property type="entry name" value="Phosphoglycerate mutase-like"/>
    <property type="match status" value="1"/>
</dbReference>
<organism evidence="3 4">
    <name type="scientific">Geofilum rubicundum JCM 15548</name>
    <dbReference type="NCBI Taxonomy" id="1236989"/>
    <lineage>
        <taxon>Bacteria</taxon>
        <taxon>Pseudomonadati</taxon>
        <taxon>Bacteroidota</taxon>
        <taxon>Bacteroidia</taxon>
        <taxon>Marinilabiliales</taxon>
        <taxon>Marinilabiliaceae</taxon>
        <taxon>Geofilum</taxon>
    </lineage>
</organism>
<dbReference type="GO" id="GO:0043456">
    <property type="term" value="P:regulation of pentose-phosphate shunt"/>
    <property type="evidence" value="ECO:0007669"/>
    <property type="project" value="TreeGrafter"/>
</dbReference>
<reference evidence="3 4" key="1">
    <citation type="journal article" date="2015" name="Microbes Environ.">
        <title>Distribution and evolution of nitrogen fixation genes in the phylum bacteroidetes.</title>
        <authorList>
            <person name="Inoue J."/>
            <person name="Oshima K."/>
            <person name="Suda W."/>
            <person name="Sakamoto M."/>
            <person name="Iino T."/>
            <person name="Noda S."/>
            <person name="Hongoh Y."/>
            <person name="Hattori M."/>
            <person name="Ohkuma M."/>
        </authorList>
    </citation>
    <scope>NUCLEOTIDE SEQUENCE [LARGE SCALE GENOMIC DNA]</scope>
    <source>
        <strain evidence="3">JCM 15548</strain>
    </source>
</reference>